<keyword evidence="2" id="KW-0479">Metal-binding</keyword>
<keyword evidence="3" id="KW-0862">Zinc</keyword>
<comment type="cofactor">
    <cofactor evidence="1">
        <name>Zn(2+)</name>
        <dbReference type="ChEBI" id="CHEBI:29105"/>
    </cofactor>
</comment>
<evidence type="ECO:0000256" key="1">
    <source>
        <dbReference type="ARBA" id="ARBA00001947"/>
    </source>
</evidence>
<dbReference type="Gene3D" id="3.20.20.70">
    <property type="entry name" value="Aldolase class I"/>
    <property type="match status" value="1"/>
</dbReference>
<gene>
    <name evidence="5" type="primary">fba</name>
    <name evidence="5" type="ORF">ACFO3S_04880</name>
</gene>
<proteinExistence type="predicted"/>
<name>A0ABV9F9P4_9BACL</name>
<dbReference type="PANTHER" id="PTHR30304">
    <property type="entry name" value="D-TAGATOSE-1,6-BISPHOSPHATE ALDOLASE"/>
    <property type="match status" value="1"/>
</dbReference>
<dbReference type="RefSeq" id="WP_378092884.1">
    <property type="nucleotide sequence ID" value="NZ_JBHSEP010000002.1"/>
</dbReference>
<dbReference type="NCBIfam" id="TIGR01859">
    <property type="entry name" value="fruc_bis_ald"/>
    <property type="match status" value="1"/>
</dbReference>
<dbReference type="CDD" id="cd00947">
    <property type="entry name" value="TBP_aldolase_IIB"/>
    <property type="match status" value="1"/>
</dbReference>
<accession>A0ABV9F9P4</accession>
<evidence type="ECO:0000256" key="3">
    <source>
        <dbReference type="ARBA" id="ARBA00022833"/>
    </source>
</evidence>
<dbReference type="GO" id="GO:0004332">
    <property type="term" value="F:fructose-bisphosphate aldolase activity"/>
    <property type="evidence" value="ECO:0007669"/>
    <property type="project" value="UniProtKB-EC"/>
</dbReference>
<evidence type="ECO:0000313" key="5">
    <source>
        <dbReference type="EMBL" id="MFC4597562.1"/>
    </source>
</evidence>
<dbReference type="PIRSF" id="PIRSF001359">
    <property type="entry name" value="F_bP_aldolase_II"/>
    <property type="match status" value="1"/>
</dbReference>
<protein>
    <submittedName>
        <fullName evidence="5">Class II fructose-1,6-bisphosphate aldolase</fullName>
        <ecNumber evidence="5">4.1.2.13</ecNumber>
    </submittedName>
</protein>
<dbReference type="Proteomes" id="UP001596028">
    <property type="component" value="Unassembled WGS sequence"/>
</dbReference>
<reference evidence="6" key="1">
    <citation type="journal article" date="2019" name="Int. J. Syst. Evol. Microbiol.">
        <title>The Global Catalogue of Microorganisms (GCM) 10K type strain sequencing project: providing services to taxonomists for standard genome sequencing and annotation.</title>
        <authorList>
            <consortium name="The Broad Institute Genomics Platform"/>
            <consortium name="The Broad Institute Genome Sequencing Center for Infectious Disease"/>
            <person name="Wu L."/>
            <person name="Ma J."/>
        </authorList>
    </citation>
    <scope>NUCLEOTIDE SEQUENCE [LARGE SCALE GENOMIC DNA]</scope>
    <source>
        <strain evidence="6">CCUG 49571</strain>
    </source>
</reference>
<dbReference type="InterPro" id="IPR000771">
    <property type="entry name" value="FBA_II"/>
</dbReference>
<dbReference type="InterPro" id="IPR013785">
    <property type="entry name" value="Aldolase_TIM"/>
</dbReference>
<evidence type="ECO:0000313" key="6">
    <source>
        <dbReference type="Proteomes" id="UP001596028"/>
    </source>
</evidence>
<dbReference type="InterPro" id="IPR011289">
    <property type="entry name" value="Fruc_bis_ald_class-2"/>
</dbReference>
<dbReference type="SUPFAM" id="SSF51569">
    <property type="entry name" value="Aldolase"/>
    <property type="match status" value="1"/>
</dbReference>
<dbReference type="NCBIfam" id="TIGR00167">
    <property type="entry name" value="cbbA"/>
    <property type="match status" value="1"/>
</dbReference>
<sequence length="284" mass="30867">MKRVKGRDLLEQARAGGYAVGAFSAHNAETIQAILQAAEAEKAPVMIMVGQRVIKYMGMKAITRMIEVFGEQTDATIAIHLDHGNSYEQAIQAIQQQFESVMYDGSHHPLEINIAETKRVVKAAHAVGISVEGELGRIGGTEDDITVREEDAFLTDVEEAVRFAKETGIDYLAVAIGTAHGLYKGEPKLNFERLAAIRAVVDQPIVLHGGSGVPDDLIRKAVSLGVAKINVDTELRQAFAEAAQRAWKDDPEQYHLAIVLGEAREAVKNKAIEKIRLFGSSGKA</sequence>
<evidence type="ECO:0000256" key="4">
    <source>
        <dbReference type="ARBA" id="ARBA00023239"/>
    </source>
</evidence>
<dbReference type="InterPro" id="IPR050246">
    <property type="entry name" value="Class_II_FBP_aldolase"/>
</dbReference>
<dbReference type="EMBL" id="JBHSEP010000002">
    <property type="protein sequence ID" value="MFC4597562.1"/>
    <property type="molecule type" value="Genomic_DNA"/>
</dbReference>
<dbReference type="EC" id="4.1.2.13" evidence="5"/>
<dbReference type="PANTHER" id="PTHR30304:SF0">
    <property type="entry name" value="D-TAGATOSE-1,6-BISPHOSPHATE ALDOLASE SUBUNIT GATY-RELATED"/>
    <property type="match status" value="1"/>
</dbReference>
<keyword evidence="4 5" id="KW-0456">Lyase</keyword>
<evidence type="ECO:0000256" key="2">
    <source>
        <dbReference type="ARBA" id="ARBA00022723"/>
    </source>
</evidence>
<organism evidence="5 6">
    <name type="scientific">Cohnella hongkongensis</name>
    <dbReference type="NCBI Taxonomy" id="178337"/>
    <lineage>
        <taxon>Bacteria</taxon>
        <taxon>Bacillati</taxon>
        <taxon>Bacillota</taxon>
        <taxon>Bacilli</taxon>
        <taxon>Bacillales</taxon>
        <taxon>Paenibacillaceae</taxon>
        <taxon>Cohnella</taxon>
    </lineage>
</organism>
<comment type="caution">
    <text evidence="5">The sequence shown here is derived from an EMBL/GenBank/DDBJ whole genome shotgun (WGS) entry which is preliminary data.</text>
</comment>
<keyword evidence="6" id="KW-1185">Reference proteome</keyword>
<dbReference type="Pfam" id="PF01116">
    <property type="entry name" value="F_bP_aldolase"/>
    <property type="match status" value="1"/>
</dbReference>
<dbReference type="PROSITE" id="PS00806">
    <property type="entry name" value="ALDOLASE_CLASS_II_2"/>
    <property type="match status" value="1"/>
</dbReference>